<dbReference type="HOGENOM" id="CLU_2166922_0_0_7"/>
<dbReference type="AlphaFoldDB" id="I4C0K4"/>
<gene>
    <name evidence="1" type="ordered locus">Desti_0358</name>
</gene>
<dbReference type="EMBL" id="CP003360">
    <property type="protein sequence ID" value="AFM23095.1"/>
    <property type="molecule type" value="Genomic_DNA"/>
</dbReference>
<name>I4C0K4_DESTA</name>
<sequence>MHSKTANVCSRTNESCEKHEIVTVVMRVGEYRKLKQLGGPRPDQIHMALHHYLGIVRELGWQSNIKSMARMYENVTSYQCRLRKSICDEIRHLKGRFDDHTIEALRLYLR</sequence>
<accession>I4C0K4</accession>
<keyword evidence="2" id="KW-1185">Reference proteome</keyword>
<dbReference type="RefSeq" id="WP_014808254.1">
    <property type="nucleotide sequence ID" value="NC_018025.1"/>
</dbReference>
<organism evidence="1 2">
    <name type="scientific">Desulfomonile tiedjei (strain ATCC 49306 / DSM 6799 / DCB-1)</name>
    <dbReference type="NCBI Taxonomy" id="706587"/>
    <lineage>
        <taxon>Bacteria</taxon>
        <taxon>Pseudomonadati</taxon>
        <taxon>Thermodesulfobacteriota</taxon>
        <taxon>Desulfomonilia</taxon>
        <taxon>Desulfomonilales</taxon>
        <taxon>Desulfomonilaceae</taxon>
        <taxon>Desulfomonile</taxon>
    </lineage>
</organism>
<proteinExistence type="predicted"/>
<evidence type="ECO:0000313" key="1">
    <source>
        <dbReference type="EMBL" id="AFM23095.1"/>
    </source>
</evidence>
<evidence type="ECO:0000313" key="2">
    <source>
        <dbReference type="Proteomes" id="UP000006055"/>
    </source>
</evidence>
<dbReference type="KEGG" id="dti:Desti_0358"/>
<protein>
    <submittedName>
        <fullName evidence="1">Uncharacterized protein</fullName>
    </submittedName>
</protein>
<reference evidence="2" key="1">
    <citation type="submission" date="2012-06" db="EMBL/GenBank/DDBJ databases">
        <title>Complete sequence of chromosome of Desulfomonile tiedjei DSM 6799.</title>
        <authorList>
            <person name="Lucas S."/>
            <person name="Copeland A."/>
            <person name="Lapidus A."/>
            <person name="Glavina del Rio T."/>
            <person name="Dalin E."/>
            <person name="Tice H."/>
            <person name="Bruce D."/>
            <person name="Goodwin L."/>
            <person name="Pitluck S."/>
            <person name="Peters L."/>
            <person name="Ovchinnikova G."/>
            <person name="Zeytun A."/>
            <person name="Lu M."/>
            <person name="Kyrpides N."/>
            <person name="Mavromatis K."/>
            <person name="Ivanova N."/>
            <person name="Brettin T."/>
            <person name="Detter J.C."/>
            <person name="Han C."/>
            <person name="Larimer F."/>
            <person name="Land M."/>
            <person name="Hauser L."/>
            <person name="Markowitz V."/>
            <person name="Cheng J.-F."/>
            <person name="Hugenholtz P."/>
            <person name="Woyke T."/>
            <person name="Wu D."/>
            <person name="Spring S."/>
            <person name="Schroeder M."/>
            <person name="Brambilla E."/>
            <person name="Klenk H.-P."/>
            <person name="Eisen J.A."/>
        </authorList>
    </citation>
    <scope>NUCLEOTIDE SEQUENCE [LARGE SCALE GENOMIC DNA]</scope>
    <source>
        <strain evidence="2">ATCC 49306 / DSM 6799 / DCB-1</strain>
    </source>
</reference>
<dbReference type="Proteomes" id="UP000006055">
    <property type="component" value="Chromosome"/>
</dbReference>